<evidence type="ECO:0000256" key="1">
    <source>
        <dbReference type="ARBA" id="ARBA00022723"/>
    </source>
</evidence>
<feature type="domain" description="C2H2-type" evidence="7">
    <location>
        <begin position="543"/>
        <end position="571"/>
    </location>
</feature>
<dbReference type="SUPFAM" id="SSF57667">
    <property type="entry name" value="beta-beta-alpha zinc fingers"/>
    <property type="match status" value="3"/>
</dbReference>
<keyword evidence="3 5" id="KW-0863">Zinc-finger</keyword>
<evidence type="ECO:0000256" key="4">
    <source>
        <dbReference type="ARBA" id="ARBA00022833"/>
    </source>
</evidence>
<dbReference type="InterPro" id="IPR050688">
    <property type="entry name" value="Zinc_finger/UBP_domain"/>
</dbReference>
<dbReference type="InterPro" id="IPR013087">
    <property type="entry name" value="Znf_C2H2_type"/>
</dbReference>
<accession>A0ABN8B527</accession>
<evidence type="ECO:0000313" key="9">
    <source>
        <dbReference type="Proteomes" id="UP001153292"/>
    </source>
</evidence>
<dbReference type="PROSITE" id="PS50157">
    <property type="entry name" value="ZINC_FINGER_C2H2_2"/>
    <property type="match status" value="5"/>
</dbReference>
<gene>
    <name evidence="8" type="ORF">CHILSU_LOCUS7728</name>
</gene>
<dbReference type="PANTHER" id="PTHR24403:SF67">
    <property type="entry name" value="FI01116P-RELATED"/>
    <property type="match status" value="1"/>
</dbReference>
<feature type="domain" description="C2H2-type" evidence="7">
    <location>
        <begin position="655"/>
        <end position="682"/>
    </location>
</feature>
<feature type="domain" description="C2H2-type" evidence="7">
    <location>
        <begin position="683"/>
        <end position="711"/>
    </location>
</feature>
<feature type="region of interest" description="Disordered" evidence="6">
    <location>
        <begin position="1"/>
        <end position="86"/>
    </location>
</feature>
<keyword evidence="9" id="KW-1185">Reference proteome</keyword>
<dbReference type="Gene3D" id="3.30.160.60">
    <property type="entry name" value="Classic Zinc Finger"/>
    <property type="match status" value="6"/>
</dbReference>
<evidence type="ECO:0000256" key="2">
    <source>
        <dbReference type="ARBA" id="ARBA00022737"/>
    </source>
</evidence>
<keyword evidence="4" id="KW-0862">Zinc</keyword>
<dbReference type="Proteomes" id="UP001153292">
    <property type="component" value="Chromosome 29"/>
</dbReference>
<keyword evidence="1" id="KW-0479">Metal-binding</keyword>
<evidence type="ECO:0000259" key="7">
    <source>
        <dbReference type="PROSITE" id="PS50157"/>
    </source>
</evidence>
<organism evidence="8 9">
    <name type="scientific">Chilo suppressalis</name>
    <name type="common">Asiatic rice borer moth</name>
    <dbReference type="NCBI Taxonomy" id="168631"/>
    <lineage>
        <taxon>Eukaryota</taxon>
        <taxon>Metazoa</taxon>
        <taxon>Ecdysozoa</taxon>
        <taxon>Arthropoda</taxon>
        <taxon>Hexapoda</taxon>
        <taxon>Insecta</taxon>
        <taxon>Pterygota</taxon>
        <taxon>Neoptera</taxon>
        <taxon>Endopterygota</taxon>
        <taxon>Lepidoptera</taxon>
        <taxon>Glossata</taxon>
        <taxon>Ditrysia</taxon>
        <taxon>Pyraloidea</taxon>
        <taxon>Crambidae</taxon>
        <taxon>Crambinae</taxon>
        <taxon>Chilo</taxon>
    </lineage>
</organism>
<protein>
    <recommendedName>
        <fullName evidence="7">C2H2-type domain-containing protein</fullName>
    </recommendedName>
</protein>
<evidence type="ECO:0000256" key="6">
    <source>
        <dbReference type="SAM" id="MobiDB-lite"/>
    </source>
</evidence>
<name>A0ABN8B527_CHISP</name>
<proteinExistence type="predicted"/>
<dbReference type="EMBL" id="OU963922">
    <property type="protein sequence ID" value="CAH0404400.1"/>
    <property type="molecule type" value="Genomic_DNA"/>
</dbReference>
<feature type="compositionally biased region" description="Low complexity" evidence="6">
    <location>
        <begin position="25"/>
        <end position="34"/>
    </location>
</feature>
<evidence type="ECO:0000313" key="8">
    <source>
        <dbReference type="EMBL" id="CAH0404400.1"/>
    </source>
</evidence>
<sequence length="745" mass="85849">MVVMWGSPPQKGEAYPLKPQRWPPSGIGSSSRGSVRNLPHPPSYDDTPRGCRPSQVTSMSSVVLTSDPQRHIRTLSDPTPPSSSGIGLLPIPLGGLLLEHHRFTEGDRSLPTSLIRQHCRNQCWRRQILPYFSDQDSAFGVPSGTIRQRMLDQIMANEGYESLLTEVTMPGPDTEDDSGYKNMFASVWLKTELLDVKTELLDTAEEKIIDLEGNVAETSTIVKQEPIRKTLLLPKSAQRRQYTKEFKCEQCEYTTVYKNCLDLHVLGHADTKGHRCTQCSFATKLPNSLQRHIKTKHTVDVKPAPTVNCHLCDYTTVYKWNLRSHMRKHSEDKLYKCTECEYVTAYKHNYQKHAKTHAKGKNVVFKCDKCHFKTKFMGHITRHLAKIHNEITETAFRCAHCDFSTVTKWRLTIHLHRSGRKELIRCNNCGFASSYACEMKKHRRDEHYNLTFLKTVLVEPSDMKNEKTEQLEELTESSEVREETKDQLDEVEYEEFEGANEEDCNKPQKKKKGENFGKYNTSPDCVDWKSIKVLESEDKSKPFQCISCKYSSRFKASVQRHYQRHHTGDETKPYQCINCDFCTKTKDQIALHNKRSKSGIVLNCKECSFQTKFKCTLVMHQKSHYAYSCSECNYKCKIKYDLSRHYNYAHLNGVWKCKYCDYKAPRRDGLLAHETIHTGYKPYSCGLCSYTSVRKSLLNVHLRRFHSDTKTGMVVVSKDKIDALKIVEDNEDEENNLLGFEGLIG</sequence>
<evidence type="ECO:0000256" key="3">
    <source>
        <dbReference type="ARBA" id="ARBA00022771"/>
    </source>
</evidence>
<evidence type="ECO:0000256" key="5">
    <source>
        <dbReference type="PROSITE-ProRule" id="PRU00042"/>
    </source>
</evidence>
<feature type="domain" description="C2H2-type" evidence="7">
    <location>
        <begin position="335"/>
        <end position="362"/>
    </location>
</feature>
<dbReference type="Pfam" id="PF00096">
    <property type="entry name" value="zf-C2H2"/>
    <property type="match status" value="1"/>
</dbReference>
<feature type="region of interest" description="Disordered" evidence="6">
    <location>
        <begin position="464"/>
        <end position="486"/>
    </location>
</feature>
<dbReference type="InterPro" id="IPR036236">
    <property type="entry name" value="Znf_C2H2_sf"/>
</dbReference>
<dbReference type="Pfam" id="PF13909">
    <property type="entry name" value="zf-H2C2_5"/>
    <property type="match status" value="1"/>
</dbReference>
<dbReference type="SMART" id="SM00355">
    <property type="entry name" value="ZnF_C2H2"/>
    <property type="match status" value="13"/>
</dbReference>
<feature type="domain" description="C2H2-type" evidence="7">
    <location>
        <begin position="307"/>
        <end position="334"/>
    </location>
</feature>
<dbReference type="PANTHER" id="PTHR24403">
    <property type="entry name" value="ZINC FINGER PROTEIN"/>
    <property type="match status" value="1"/>
</dbReference>
<reference evidence="8" key="1">
    <citation type="submission" date="2021-12" db="EMBL/GenBank/DDBJ databases">
        <authorList>
            <person name="King R."/>
        </authorList>
    </citation>
    <scope>NUCLEOTIDE SEQUENCE</scope>
</reference>
<feature type="compositionally biased region" description="Polar residues" evidence="6">
    <location>
        <begin position="54"/>
        <end position="67"/>
    </location>
</feature>
<keyword evidence="2" id="KW-0677">Repeat</keyword>